<keyword evidence="4" id="KW-0186">Copper</keyword>
<dbReference type="FunFam" id="2.60.40.420:FF:000003">
    <property type="entry name" value="Blue copper"/>
    <property type="match status" value="1"/>
</dbReference>
<dbReference type="InterPro" id="IPR003245">
    <property type="entry name" value="Phytocyanin_dom"/>
</dbReference>
<dbReference type="GO" id="GO:0009055">
    <property type="term" value="F:electron transfer activity"/>
    <property type="evidence" value="ECO:0007669"/>
    <property type="project" value="InterPro"/>
</dbReference>
<dbReference type="PANTHER" id="PTHR33021">
    <property type="entry name" value="BLUE COPPER PROTEIN"/>
    <property type="match status" value="1"/>
</dbReference>
<keyword evidence="5" id="KW-0325">Glycoprotein</keyword>
<accession>A0A2C9UQU7</accession>
<feature type="region of interest" description="Disordered" evidence="6">
    <location>
        <begin position="123"/>
        <end position="207"/>
    </location>
</feature>
<dbReference type="PROSITE" id="PS51485">
    <property type="entry name" value="PHYTOCYANIN"/>
    <property type="match status" value="1"/>
</dbReference>
<keyword evidence="1" id="KW-0813">Transport</keyword>
<keyword evidence="2" id="KW-0479">Metal-binding</keyword>
<gene>
    <name evidence="9" type="ORF">MANES_13G074200</name>
</gene>
<dbReference type="STRING" id="3983.A0A2C9UQU7"/>
<feature type="domain" description="Phytocyanin" evidence="8">
    <location>
        <begin position="23"/>
        <end position="122"/>
    </location>
</feature>
<organism evidence="9">
    <name type="scientific">Manihot esculenta</name>
    <name type="common">Cassava</name>
    <name type="synonym">Jatropha manihot</name>
    <dbReference type="NCBI Taxonomy" id="3983"/>
    <lineage>
        <taxon>Eukaryota</taxon>
        <taxon>Viridiplantae</taxon>
        <taxon>Streptophyta</taxon>
        <taxon>Embryophyta</taxon>
        <taxon>Tracheophyta</taxon>
        <taxon>Spermatophyta</taxon>
        <taxon>Magnoliopsida</taxon>
        <taxon>eudicotyledons</taxon>
        <taxon>Gunneridae</taxon>
        <taxon>Pentapetalae</taxon>
        <taxon>rosids</taxon>
        <taxon>fabids</taxon>
        <taxon>Malpighiales</taxon>
        <taxon>Euphorbiaceae</taxon>
        <taxon>Crotonoideae</taxon>
        <taxon>Manihoteae</taxon>
        <taxon>Manihot</taxon>
    </lineage>
</organism>
<evidence type="ECO:0000313" key="9">
    <source>
        <dbReference type="EMBL" id="OAY33164.1"/>
    </source>
</evidence>
<evidence type="ECO:0000256" key="2">
    <source>
        <dbReference type="ARBA" id="ARBA00022723"/>
    </source>
</evidence>
<feature type="compositionally biased region" description="Low complexity" evidence="6">
    <location>
        <begin position="180"/>
        <end position="189"/>
    </location>
</feature>
<dbReference type="AlphaFoldDB" id="A0A2C9UQU7"/>
<dbReference type="Pfam" id="PF02298">
    <property type="entry name" value="Cu_bind_like"/>
    <property type="match status" value="1"/>
</dbReference>
<evidence type="ECO:0000259" key="8">
    <source>
        <dbReference type="PROSITE" id="PS51485"/>
    </source>
</evidence>
<dbReference type="Gene3D" id="2.60.40.420">
    <property type="entry name" value="Cupredoxins - blue copper proteins"/>
    <property type="match status" value="1"/>
</dbReference>
<dbReference type="InterPro" id="IPR008972">
    <property type="entry name" value="Cupredoxin"/>
</dbReference>
<feature type="signal peptide" evidence="7">
    <location>
        <begin position="1"/>
        <end position="22"/>
    </location>
</feature>
<dbReference type="GO" id="GO:0046872">
    <property type="term" value="F:metal ion binding"/>
    <property type="evidence" value="ECO:0007669"/>
    <property type="project" value="UniProtKB-KW"/>
</dbReference>
<dbReference type="SUPFAM" id="SSF49503">
    <property type="entry name" value="Cupredoxins"/>
    <property type="match status" value="1"/>
</dbReference>
<dbReference type="EMBL" id="CM004399">
    <property type="protein sequence ID" value="OAY33164.1"/>
    <property type="molecule type" value="Genomic_DNA"/>
</dbReference>
<dbReference type="InterPro" id="IPR039391">
    <property type="entry name" value="Phytocyanin-like"/>
</dbReference>
<protein>
    <recommendedName>
        <fullName evidence="8">Phytocyanin domain-containing protein</fullName>
    </recommendedName>
</protein>
<dbReference type="PROSITE" id="PS00196">
    <property type="entry name" value="COPPER_BLUE"/>
    <property type="match status" value="1"/>
</dbReference>
<feature type="compositionally biased region" description="Pro residues" evidence="6">
    <location>
        <begin position="136"/>
        <end position="150"/>
    </location>
</feature>
<evidence type="ECO:0000256" key="1">
    <source>
        <dbReference type="ARBA" id="ARBA00022448"/>
    </source>
</evidence>
<dbReference type="CDD" id="cd04216">
    <property type="entry name" value="Phytocyanin"/>
    <property type="match status" value="1"/>
</dbReference>
<reference evidence="9" key="1">
    <citation type="submission" date="2016-02" db="EMBL/GenBank/DDBJ databases">
        <title>WGS assembly of Manihot esculenta.</title>
        <authorList>
            <person name="Bredeson J.V."/>
            <person name="Prochnik S.E."/>
            <person name="Lyons J.B."/>
            <person name="Schmutz J."/>
            <person name="Grimwood J."/>
            <person name="Vrebalov J."/>
            <person name="Bart R.S."/>
            <person name="Amuge T."/>
            <person name="Ferguson M.E."/>
            <person name="Green R."/>
            <person name="Putnam N."/>
            <person name="Stites J."/>
            <person name="Rounsley S."/>
            <person name="Rokhsar D.S."/>
        </authorList>
    </citation>
    <scope>NUCLEOTIDE SEQUENCE [LARGE SCALE GENOMIC DNA]</scope>
    <source>
        <tissue evidence="9">Leaf</tissue>
    </source>
</reference>
<dbReference type="InterPro" id="IPR028871">
    <property type="entry name" value="BlueCu_1_BS"/>
</dbReference>
<dbReference type="GO" id="GO:0005886">
    <property type="term" value="C:plasma membrane"/>
    <property type="evidence" value="ECO:0000318"/>
    <property type="project" value="GO_Central"/>
</dbReference>
<sequence>MVKMRTIMSLGVIAMLLKLAVAANYTVGSPNGGWDTTTDVQSWATSQSFLVGDNLIFQYGPNHNVYEVSKGDYDTCQTSNPIQTQSGGSTVIPLSSPGKRYFICGTPGHCTQGMKLEIDILATAPPPASPTNSPLPSSPLTPPVSSPSPSPKSSGFPSPAHSPELAPTLSPSSPFPPESPSELPEFSPTSSPPLPGVSLAAPPSSANKDTIPTNLIISFSLIMMMMMKLLGL</sequence>
<evidence type="ECO:0000256" key="4">
    <source>
        <dbReference type="ARBA" id="ARBA00023008"/>
    </source>
</evidence>
<evidence type="ECO:0000256" key="7">
    <source>
        <dbReference type="SAM" id="SignalP"/>
    </source>
</evidence>
<proteinExistence type="predicted"/>
<feature type="chain" id="PRO_5013107327" description="Phytocyanin domain-containing protein" evidence="7">
    <location>
        <begin position="23"/>
        <end position="232"/>
    </location>
</feature>
<name>A0A2C9UQU7_MANES</name>
<evidence type="ECO:0000256" key="6">
    <source>
        <dbReference type="SAM" id="MobiDB-lite"/>
    </source>
</evidence>
<dbReference type="PANTHER" id="PTHR33021:SF492">
    <property type="entry name" value="UCLACYANIN 1"/>
    <property type="match status" value="1"/>
</dbReference>
<evidence type="ECO:0000256" key="3">
    <source>
        <dbReference type="ARBA" id="ARBA00022982"/>
    </source>
</evidence>
<evidence type="ECO:0000256" key="5">
    <source>
        <dbReference type="ARBA" id="ARBA00023180"/>
    </source>
</evidence>
<keyword evidence="3" id="KW-0249">Electron transport</keyword>
<keyword evidence="7" id="KW-0732">Signal</keyword>